<keyword evidence="6" id="KW-0732">Signal</keyword>
<dbReference type="EMBL" id="SDEE01000239">
    <property type="protein sequence ID" value="RXW18812.1"/>
    <property type="molecule type" value="Genomic_DNA"/>
</dbReference>
<evidence type="ECO:0000256" key="3">
    <source>
        <dbReference type="ARBA" id="ARBA00022692"/>
    </source>
</evidence>
<sequence length="280" mass="31122">MRLLSANHLFLPLLLAWACLCVTASPFSARAPVPVPEVALDFVNANLWSRSLSFQAIHIAKEKGEVIAASVLKDVASQHPDLADQVQLFQGHFNKITEYAEVLKGELVKLGIDPTAVHDYITRETANIVENIRAEFNKPLPDELVERARYRNQMIAKALDHLEYAFVYICVQSGHLSEEDARQMFAPVKKAIQDGLFIVGDFVDKHPELAQVIVITAVCFLIPESFILRPVLYVFGFGTAGPLKGSLAAWIQSKFWGGAVAKGSWFAYFQRAAMKIVVKI</sequence>
<gene>
    <name evidence="7" type="ORF">EST38_g7041</name>
</gene>
<organism evidence="7 8">
    <name type="scientific">Candolleomyces aberdarensis</name>
    <dbReference type="NCBI Taxonomy" id="2316362"/>
    <lineage>
        <taxon>Eukaryota</taxon>
        <taxon>Fungi</taxon>
        <taxon>Dikarya</taxon>
        <taxon>Basidiomycota</taxon>
        <taxon>Agaricomycotina</taxon>
        <taxon>Agaricomycetes</taxon>
        <taxon>Agaricomycetidae</taxon>
        <taxon>Agaricales</taxon>
        <taxon>Agaricineae</taxon>
        <taxon>Psathyrellaceae</taxon>
        <taxon>Candolleomyces</taxon>
    </lineage>
</organism>
<evidence type="ECO:0000313" key="8">
    <source>
        <dbReference type="Proteomes" id="UP000290288"/>
    </source>
</evidence>
<evidence type="ECO:0000256" key="1">
    <source>
        <dbReference type="ARBA" id="ARBA00004141"/>
    </source>
</evidence>
<comment type="caution">
    <text evidence="7">The sequence shown here is derived from an EMBL/GenBank/DDBJ whole genome shotgun (WGS) entry which is preliminary data.</text>
</comment>
<comment type="subcellular location">
    <subcellularLocation>
        <location evidence="1">Membrane</location>
        <topology evidence="1">Multi-pass membrane protein</topology>
    </subcellularLocation>
</comment>
<dbReference type="InterPro" id="IPR009311">
    <property type="entry name" value="IFI6/IFI27-like"/>
</dbReference>
<evidence type="ECO:0000256" key="4">
    <source>
        <dbReference type="ARBA" id="ARBA00022989"/>
    </source>
</evidence>
<evidence type="ECO:0000256" key="5">
    <source>
        <dbReference type="ARBA" id="ARBA00023136"/>
    </source>
</evidence>
<dbReference type="GO" id="GO:0016020">
    <property type="term" value="C:membrane"/>
    <property type="evidence" value="ECO:0007669"/>
    <property type="project" value="UniProtKB-SubCell"/>
</dbReference>
<proteinExistence type="inferred from homology"/>
<dbReference type="AlphaFoldDB" id="A0A4Q2DI49"/>
<evidence type="ECO:0000256" key="6">
    <source>
        <dbReference type="SAM" id="SignalP"/>
    </source>
</evidence>
<dbReference type="Gene3D" id="6.10.110.10">
    <property type="match status" value="1"/>
</dbReference>
<name>A0A4Q2DI49_9AGAR</name>
<comment type="similarity">
    <text evidence="2">Belongs to the IFI6/IFI27 family.</text>
</comment>
<dbReference type="InterPro" id="IPR038213">
    <property type="entry name" value="IFI6/IFI27-like_sf"/>
</dbReference>
<accession>A0A4Q2DI49</accession>
<dbReference type="Pfam" id="PF06140">
    <property type="entry name" value="Ifi-6-16"/>
    <property type="match status" value="1"/>
</dbReference>
<keyword evidence="3" id="KW-0812">Transmembrane</keyword>
<evidence type="ECO:0000313" key="7">
    <source>
        <dbReference type="EMBL" id="RXW18812.1"/>
    </source>
</evidence>
<protein>
    <submittedName>
        <fullName evidence="7">Uncharacterized protein</fullName>
    </submittedName>
</protein>
<feature type="signal peptide" evidence="6">
    <location>
        <begin position="1"/>
        <end position="24"/>
    </location>
</feature>
<evidence type="ECO:0000256" key="2">
    <source>
        <dbReference type="ARBA" id="ARBA00007262"/>
    </source>
</evidence>
<reference evidence="7 8" key="1">
    <citation type="submission" date="2019-01" db="EMBL/GenBank/DDBJ databases">
        <title>Draft genome sequence of Psathyrella aberdarensis IHI B618.</title>
        <authorList>
            <person name="Buettner E."/>
            <person name="Kellner H."/>
        </authorList>
    </citation>
    <scope>NUCLEOTIDE SEQUENCE [LARGE SCALE GENOMIC DNA]</scope>
    <source>
        <strain evidence="7 8">IHI B618</strain>
    </source>
</reference>
<dbReference type="OrthoDB" id="440424at2759"/>
<feature type="chain" id="PRO_5020895483" evidence="6">
    <location>
        <begin position="25"/>
        <end position="280"/>
    </location>
</feature>
<keyword evidence="8" id="KW-1185">Reference proteome</keyword>
<keyword evidence="5" id="KW-0472">Membrane</keyword>
<dbReference type="Proteomes" id="UP000290288">
    <property type="component" value="Unassembled WGS sequence"/>
</dbReference>
<keyword evidence="4" id="KW-1133">Transmembrane helix</keyword>